<keyword evidence="1" id="KW-1133">Transmembrane helix</keyword>
<dbReference type="Proteomes" id="UP000033405">
    <property type="component" value="Unassembled WGS sequence"/>
</dbReference>
<feature type="transmembrane region" description="Helical" evidence="1">
    <location>
        <begin position="128"/>
        <end position="146"/>
    </location>
</feature>
<dbReference type="RefSeq" id="WP_045762647.1">
    <property type="nucleotide sequence ID" value="NZ_JYOV01000005.1"/>
</dbReference>
<reference evidence="2 3" key="1">
    <citation type="submission" date="2015-02" db="EMBL/GenBank/DDBJ databases">
        <title>Evolution of amylase-binding proteins of oral streptococcal species.</title>
        <authorList>
            <person name="Haase E.M."/>
        </authorList>
    </citation>
    <scope>NUCLEOTIDE SEQUENCE [LARGE SCALE GENOMIC DNA]</scope>
    <source>
        <strain evidence="2 3">UC6950A</strain>
    </source>
</reference>
<accession>A0A0F3HKH5</accession>
<feature type="transmembrane region" description="Helical" evidence="1">
    <location>
        <begin position="12"/>
        <end position="33"/>
    </location>
</feature>
<name>A0A0F3HKH5_9STRE</name>
<keyword evidence="1" id="KW-0472">Membrane</keyword>
<feature type="transmembrane region" description="Helical" evidence="1">
    <location>
        <begin position="152"/>
        <end position="169"/>
    </location>
</feature>
<feature type="transmembrane region" description="Helical" evidence="1">
    <location>
        <begin position="93"/>
        <end position="116"/>
    </location>
</feature>
<evidence type="ECO:0000313" key="3">
    <source>
        <dbReference type="Proteomes" id="UP000033405"/>
    </source>
</evidence>
<gene>
    <name evidence="2" type="ORF">TZ96_00356</name>
</gene>
<feature type="transmembrane region" description="Helical" evidence="1">
    <location>
        <begin position="190"/>
        <end position="208"/>
    </location>
</feature>
<evidence type="ECO:0000256" key="1">
    <source>
        <dbReference type="SAM" id="Phobius"/>
    </source>
</evidence>
<comment type="caution">
    <text evidence="2">The sequence shown here is derived from an EMBL/GenBank/DDBJ whole genome shotgun (WGS) entry which is preliminary data.</text>
</comment>
<dbReference type="AlphaFoldDB" id="A0A0F3HKH5"/>
<sequence>MPKFSETYSKWRSLGEGMLAIILGLLLICFGQIVPRLGYQLLMGYFSLSAVWHLLTRWFQEKSRRENIFVTLAKLFLAVILFDSVILQGIALYLLVMIIGGYQLFTGLISLITWLIYRNNHIHPRLNYLFDALWMMGFGLYSISPFHDATNFELLLLGFYLIMLGASSVRDGFYFEKGRSNPKLKRRMRMTLPIFMTALIPISTLRRWNEMLSTHQTEESEVHSERKNDQTVDMEIFIHASESSFFLAMGHVDICYQGQVISYGSYDPHSERLFGMIGDGVLFKANKEKYIELCKRESQKTLFAYGLSLSEQQKKAIEEQLREIEELLIPWEPSSQLMKRREGEIKHTYSYQLKHEADATLYKFSSSKFKTYFVLSTNCVLLADSIVGKAGTDILSPQGFIVPGTYQDYLDLEYTKPSGIVVSRSIY</sequence>
<proteinExistence type="predicted"/>
<protein>
    <recommendedName>
        <fullName evidence="4">DUF308 domain-containing protein</fullName>
    </recommendedName>
</protein>
<evidence type="ECO:0008006" key="4">
    <source>
        <dbReference type="Google" id="ProtNLM"/>
    </source>
</evidence>
<feature type="transmembrane region" description="Helical" evidence="1">
    <location>
        <begin position="39"/>
        <end position="56"/>
    </location>
</feature>
<organism evidence="2 3">
    <name type="scientific">Streptococcus infantis</name>
    <dbReference type="NCBI Taxonomy" id="68892"/>
    <lineage>
        <taxon>Bacteria</taxon>
        <taxon>Bacillati</taxon>
        <taxon>Bacillota</taxon>
        <taxon>Bacilli</taxon>
        <taxon>Lactobacillales</taxon>
        <taxon>Streptococcaceae</taxon>
        <taxon>Streptococcus</taxon>
    </lineage>
</organism>
<dbReference type="PATRIC" id="fig|28037.218.peg.347"/>
<evidence type="ECO:0000313" key="2">
    <source>
        <dbReference type="EMBL" id="KJU94696.1"/>
    </source>
</evidence>
<dbReference type="EMBL" id="JYOV01000005">
    <property type="protein sequence ID" value="KJU94696.1"/>
    <property type="molecule type" value="Genomic_DNA"/>
</dbReference>
<feature type="transmembrane region" description="Helical" evidence="1">
    <location>
        <begin position="68"/>
        <end position="87"/>
    </location>
</feature>
<keyword evidence="1" id="KW-0812">Transmembrane</keyword>